<name>A0A915JSU8_ROMCU</name>
<organism evidence="1 2">
    <name type="scientific">Romanomermis culicivorax</name>
    <name type="common">Nematode worm</name>
    <dbReference type="NCBI Taxonomy" id="13658"/>
    <lineage>
        <taxon>Eukaryota</taxon>
        <taxon>Metazoa</taxon>
        <taxon>Ecdysozoa</taxon>
        <taxon>Nematoda</taxon>
        <taxon>Enoplea</taxon>
        <taxon>Dorylaimia</taxon>
        <taxon>Mermithida</taxon>
        <taxon>Mermithoidea</taxon>
        <taxon>Mermithidae</taxon>
        <taxon>Romanomermis</taxon>
    </lineage>
</organism>
<dbReference type="Proteomes" id="UP000887565">
    <property type="component" value="Unplaced"/>
</dbReference>
<evidence type="ECO:0000313" key="2">
    <source>
        <dbReference type="WBParaSite" id="nRc.2.0.1.t28917-RA"/>
    </source>
</evidence>
<proteinExistence type="predicted"/>
<dbReference type="AlphaFoldDB" id="A0A915JSU8"/>
<evidence type="ECO:0000313" key="1">
    <source>
        <dbReference type="Proteomes" id="UP000887565"/>
    </source>
</evidence>
<sequence>MKLYLLSTIWKHFKKNRTPRNTQMTSVLHSSMESPLTPDLPNADSIISAMIYSTKGPAILYRDVPPGAAFSVHTNKQHCAVRRGKNFTTCNPIKRDDSERPLESMHLKESSIDLSMSQPKNLTCPTRNKARPATAVCIACTKSTVGDTCCRKL</sequence>
<keyword evidence="1" id="KW-1185">Reference proteome</keyword>
<reference evidence="2" key="1">
    <citation type="submission" date="2022-11" db="UniProtKB">
        <authorList>
            <consortium name="WormBaseParasite"/>
        </authorList>
    </citation>
    <scope>IDENTIFICATION</scope>
</reference>
<dbReference type="WBParaSite" id="nRc.2.0.1.t28917-RA">
    <property type="protein sequence ID" value="nRc.2.0.1.t28917-RA"/>
    <property type="gene ID" value="nRc.2.0.1.g28917"/>
</dbReference>
<accession>A0A915JSU8</accession>
<protein>
    <submittedName>
        <fullName evidence="2">Uncharacterized protein</fullName>
    </submittedName>
</protein>